<name>A0A4D9CZ26_9STRA</name>
<organism evidence="18 19">
    <name type="scientific">Nannochloropsis salina CCMP1776</name>
    <dbReference type="NCBI Taxonomy" id="1027361"/>
    <lineage>
        <taxon>Eukaryota</taxon>
        <taxon>Sar</taxon>
        <taxon>Stramenopiles</taxon>
        <taxon>Ochrophyta</taxon>
        <taxon>Eustigmatophyceae</taxon>
        <taxon>Eustigmatales</taxon>
        <taxon>Monodopsidaceae</taxon>
        <taxon>Microchloropsis</taxon>
        <taxon>Microchloropsis salina</taxon>
    </lineage>
</organism>
<dbReference type="InterPro" id="IPR004843">
    <property type="entry name" value="Calcineurin-like_PHP"/>
</dbReference>
<dbReference type="Gene3D" id="1.25.40.10">
    <property type="entry name" value="Tetratricopeptide repeat domain"/>
    <property type="match status" value="1"/>
</dbReference>
<evidence type="ECO:0000256" key="5">
    <source>
        <dbReference type="ARBA" id="ARBA00022723"/>
    </source>
</evidence>
<dbReference type="OrthoDB" id="445564at2759"/>
<evidence type="ECO:0000256" key="16">
    <source>
        <dbReference type="RuleBase" id="RU004273"/>
    </source>
</evidence>
<comment type="catalytic activity">
    <reaction evidence="13">
        <text>O-phospho-L-threonyl-[protein] + H2O = L-threonyl-[protein] + phosphate</text>
        <dbReference type="Rhea" id="RHEA:47004"/>
        <dbReference type="Rhea" id="RHEA-COMP:11060"/>
        <dbReference type="Rhea" id="RHEA-COMP:11605"/>
        <dbReference type="ChEBI" id="CHEBI:15377"/>
        <dbReference type="ChEBI" id="CHEBI:30013"/>
        <dbReference type="ChEBI" id="CHEBI:43474"/>
        <dbReference type="ChEBI" id="CHEBI:61977"/>
        <dbReference type="EC" id="3.1.3.16"/>
    </reaction>
    <physiologicalReaction direction="left-to-right" evidence="13">
        <dbReference type="Rhea" id="RHEA:47005"/>
    </physiologicalReaction>
</comment>
<protein>
    <recommendedName>
        <fullName evidence="16">Serine/threonine-protein phosphatase</fullName>
        <ecNumber evidence="16">3.1.3.16</ecNumber>
    </recommendedName>
</protein>
<dbReference type="AlphaFoldDB" id="A0A4D9CZ26"/>
<dbReference type="EMBL" id="SDOX01000018">
    <property type="protein sequence ID" value="TFJ84642.1"/>
    <property type="molecule type" value="Genomic_DNA"/>
</dbReference>
<evidence type="ECO:0000256" key="9">
    <source>
        <dbReference type="ARBA" id="ARBA00022912"/>
    </source>
</evidence>
<dbReference type="SUPFAM" id="SSF48452">
    <property type="entry name" value="TPR-like"/>
    <property type="match status" value="1"/>
</dbReference>
<dbReference type="PROSITE" id="PS50005">
    <property type="entry name" value="TPR"/>
    <property type="match status" value="2"/>
</dbReference>
<feature type="repeat" description="TPR" evidence="15">
    <location>
        <begin position="27"/>
        <end position="60"/>
    </location>
</feature>
<evidence type="ECO:0000256" key="11">
    <source>
        <dbReference type="ARBA" id="ARBA00023242"/>
    </source>
</evidence>
<dbReference type="GO" id="GO:0005634">
    <property type="term" value="C:nucleus"/>
    <property type="evidence" value="ECO:0007669"/>
    <property type="project" value="UniProtKB-SubCell"/>
</dbReference>
<dbReference type="PANTHER" id="PTHR45668:SF5">
    <property type="entry name" value="SERINE_THREONINE-PROTEIN PHOSPHATASE 5"/>
    <property type="match status" value="1"/>
</dbReference>
<dbReference type="PANTHER" id="PTHR45668">
    <property type="entry name" value="SERINE/THREONINE-PROTEIN PHOSPHATASE 5-RELATED"/>
    <property type="match status" value="1"/>
</dbReference>
<dbReference type="SMART" id="SM00028">
    <property type="entry name" value="TPR"/>
    <property type="match status" value="3"/>
</dbReference>
<reference evidence="18 19" key="1">
    <citation type="submission" date="2019-01" db="EMBL/GenBank/DDBJ databases">
        <title>Nuclear Genome Assembly of the Microalgal Biofuel strain Nannochloropsis salina CCMP1776.</title>
        <authorList>
            <person name="Hovde B."/>
        </authorList>
    </citation>
    <scope>NUCLEOTIDE SEQUENCE [LARGE SCALE GENOMIC DNA]</scope>
    <source>
        <strain evidence="18 19">CCMP1776</strain>
    </source>
</reference>
<evidence type="ECO:0000256" key="2">
    <source>
        <dbReference type="ARBA" id="ARBA00001946"/>
    </source>
</evidence>
<dbReference type="InterPro" id="IPR019734">
    <property type="entry name" value="TPR_rpt"/>
</dbReference>
<keyword evidence="9" id="KW-0904">Protein phosphatase</keyword>
<sequence>MDNKENAVNEVTMGDIHGPSKATKETAAALKEEGNRALHDNHFEQATEYYTQALALHPTAVLYSNRAMAAIKMENYGIAIQDAEEAIALDPGYLKAFYRRGSAKYALGKYKEALRDFKHVVKVHPRDRDAVAKLRECEKCVKIAAFAAAIQTEDSMPLSQTINVDAIVVEDSYDGPRLGPEGGEEGMAVGELGVTPSFLEDLTDRFKAQKLLHTKYVIRILLAALRLFQALPNVMELRTRDIPRTPDAEAGREEGNVITVCGDTHGQFFDVLRIFEMNGNPSPTNPYLFNGDFVDRGSFSFEVITLLLAYKVAYPSSMHLVRGNHESKSMNRIYGFEGEIKHKYDEAMMGLFTEVFCAMPLCATIDSSIFIVHGGLAAQDGVTLADINKIYRFREPPESGLMSDLLWSDPQPMPGRLPSKRGVGLSFGPDVTNRFLDTNGLKMVVRSHEVKEEGYQVEHDGKCVTVFSAPNYCDQMGNKGAFIRFGPDLVPRYTQFQAAPHPPIRPMAYASNMMGL</sequence>
<evidence type="ECO:0000256" key="13">
    <source>
        <dbReference type="ARBA" id="ARBA00048832"/>
    </source>
</evidence>
<dbReference type="Pfam" id="PF13181">
    <property type="entry name" value="TPR_8"/>
    <property type="match status" value="2"/>
</dbReference>
<dbReference type="Pfam" id="PF00149">
    <property type="entry name" value="Metallophos"/>
    <property type="match status" value="1"/>
</dbReference>
<keyword evidence="8 15" id="KW-0802">TPR repeat</keyword>
<evidence type="ECO:0000256" key="14">
    <source>
        <dbReference type="PIRSR" id="PIRSR033096-1"/>
    </source>
</evidence>
<keyword evidence="10" id="KW-0464">Manganese</keyword>
<dbReference type="InterPro" id="IPR006186">
    <property type="entry name" value="Ser/Thr-sp_prot-phosphatase"/>
</dbReference>
<evidence type="ECO:0000256" key="1">
    <source>
        <dbReference type="ARBA" id="ARBA00001936"/>
    </source>
</evidence>
<evidence type="ECO:0000256" key="8">
    <source>
        <dbReference type="ARBA" id="ARBA00022803"/>
    </source>
</evidence>
<evidence type="ECO:0000256" key="6">
    <source>
        <dbReference type="ARBA" id="ARBA00022737"/>
    </source>
</evidence>
<comment type="caution">
    <text evidence="18">The sequence shown here is derived from an EMBL/GenBank/DDBJ whole genome shotgun (WGS) entry which is preliminary data.</text>
</comment>
<evidence type="ECO:0000313" key="18">
    <source>
        <dbReference type="EMBL" id="TFJ84642.1"/>
    </source>
</evidence>
<feature type="domain" description="Serine/threonine specific protein phosphatases" evidence="17">
    <location>
        <begin position="321"/>
        <end position="326"/>
    </location>
</feature>
<evidence type="ECO:0000259" key="17">
    <source>
        <dbReference type="PROSITE" id="PS00125"/>
    </source>
</evidence>
<evidence type="ECO:0000256" key="4">
    <source>
        <dbReference type="ARBA" id="ARBA00008786"/>
    </source>
</evidence>
<dbReference type="PRINTS" id="PR00114">
    <property type="entry name" value="STPHPHTASE"/>
</dbReference>
<comment type="similarity">
    <text evidence="4">Belongs to the PPP phosphatase family. PP-5 (PP-T) subfamily.</text>
</comment>
<dbReference type="PROSITE" id="PS50293">
    <property type="entry name" value="TPR_REGION"/>
    <property type="match status" value="1"/>
</dbReference>
<dbReference type="SUPFAM" id="SSF56300">
    <property type="entry name" value="Metallo-dependent phosphatases"/>
    <property type="match status" value="1"/>
</dbReference>
<dbReference type="PIRSF" id="PIRSF033096">
    <property type="entry name" value="PPPtase_5"/>
    <property type="match status" value="1"/>
</dbReference>
<comment type="subcellular location">
    <subcellularLocation>
        <location evidence="3">Nucleus</location>
    </subcellularLocation>
</comment>
<dbReference type="SMART" id="SM00156">
    <property type="entry name" value="PP2Ac"/>
    <property type="match status" value="1"/>
</dbReference>
<dbReference type="EC" id="3.1.3.16" evidence="16"/>
<comment type="cofactor">
    <cofactor evidence="2">
        <name>Mg(2+)</name>
        <dbReference type="ChEBI" id="CHEBI:18420"/>
    </cofactor>
</comment>
<dbReference type="FunFam" id="3.60.21.10:FF:000036">
    <property type="entry name" value="Serine/threonine protein phosphatase 5"/>
    <property type="match status" value="1"/>
</dbReference>
<dbReference type="GO" id="GO:0046872">
    <property type="term" value="F:metal ion binding"/>
    <property type="evidence" value="ECO:0007669"/>
    <property type="project" value="UniProtKB-KW"/>
</dbReference>
<dbReference type="Proteomes" id="UP000355283">
    <property type="component" value="Unassembled WGS sequence"/>
</dbReference>
<accession>A0A4D9CZ26</accession>
<proteinExistence type="inferred from homology"/>
<dbReference type="Gene3D" id="3.60.21.10">
    <property type="match status" value="1"/>
</dbReference>
<dbReference type="InterPro" id="IPR011990">
    <property type="entry name" value="TPR-like_helical_dom_sf"/>
</dbReference>
<comment type="catalytic activity">
    <reaction evidence="12">
        <text>O-phospho-L-seryl-[protein] + H2O = L-seryl-[protein] + phosphate</text>
        <dbReference type="Rhea" id="RHEA:20629"/>
        <dbReference type="Rhea" id="RHEA-COMP:9863"/>
        <dbReference type="Rhea" id="RHEA-COMP:11604"/>
        <dbReference type="ChEBI" id="CHEBI:15377"/>
        <dbReference type="ChEBI" id="CHEBI:29999"/>
        <dbReference type="ChEBI" id="CHEBI:43474"/>
        <dbReference type="ChEBI" id="CHEBI:83421"/>
        <dbReference type="EC" id="3.1.3.16"/>
    </reaction>
    <physiologicalReaction direction="left-to-right" evidence="12">
        <dbReference type="Rhea" id="RHEA:20630"/>
    </physiologicalReaction>
</comment>
<feature type="active site" description="Proton donor/acceptor" evidence="14">
    <location>
        <position position="325"/>
    </location>
</feature>
<dbReference type="PROSITE" id="PS00125">
    <property type="entry name" value="SER_THR_PHOSPHATASE"/>
    <property type="match status" value="1"/>
</dbReference>
<dbReference type="InterPro" id="IPR051134">
    <property type="entry name" value="PPP_phosphatase"/>
</dbReference>
<keyword evidence="5" id="KW-0479">Metal-binding</keyword>
<dbReference type="InterPro" id="IPR029052">
    <property type="entry name" value="Metallo-depent_PP-like"/>
</dbReference>
<keyword evidence="11" id="KW-0539">Nucleus</keyword>
<keyword evidence="19" id="KW-1185">Reference proteome</keyword>
<evidence type="ECO:0000256" key="15">
    <source>
        <dbReference type="PROSITE-ProRule" id="PRU00339"/>
    </source>
</evidence>
<gene>
    <name evidence="18" type="ORF">NSK_004107</name>
</gene>
<dbReference type="GO" id="GO:0005737">
    <property type="term" value="C:cytoplasm"/>
    <property type="evidence" value="ECO:0007669"/>
    <property type="project" value="UniProtKB-ARBA"/>
</dbReference>
<keyword evidence="7 16" id="KW-0378">Hydrolase</keyword>
<dbReference type="GO" id="GO:0004722">
    <property type="term" value="F:protein serine/threonine phosphatase activity"/>
    <property type="evidence" value="ECO:0007669"/>
    <property type="project" value="UniProtKB-EC"/>
</dbReference>
<dbReference type="InterPro" id="IPR013235">
    <property type="entry name" value="PPP_dom"/>
</dbReference>
<feature type="repeat" description="TPR" evidence="15">
    <location>
        <begin position="94"/>
        <end position="127"/>
    </location>
</feature>
<evidence type="ECO:0000256" key="12">
    <source>
        <dbReference type="ARBA" id="ARBA00047986"/>
    </source>
</evidence>
<keyword evidence="6" id="KW-0677">Repeat</keyword>
<evidence type="ECO:0000313" key="19">
    <source>
        <dbReference type="Proteomes" id="UP000355283"/>
    </source>
</evidence>
<evidence type="ECO:0000256" key="10">
    <source>
        <dbReference type="ARBA" id="ARBA00023211"/>
    </source>
</evidence>
<dbReference type="CDD" id="cd07417">
    <property type="entry name" value="MPP_PP5_C"/>
    <property type="match status" value="1"/>
</dbReference>
<dbReference type="Pfam" id="PF08321">
    <property type="entry name" value="PPP5"/>
    <property type="match status" value="1"/>
</dbReference>
<evidence type="ECO:0000256" key="3">
    <source>
        <dbReference type="ARBA" id="ARBA00004123"/>
    </source>
</evidence>
<evidence type="ECO:0000256" key="7">
    <source>
        <dbReference type="ARBA" id="ARBA00022801"/>
    </source>
</evidence>
<dbReference type="InterPro" id="IPR041753">
    <property type="entry name" value="PP5_C"/>
</dbReference>
<comment type="cofactor">
    <cofactor evidence="1">
        <name>Mn(2+)</name>
        <dbReference type="ChEBI" id="CHEBI:29035"/>
    </cofactor>
</comment>